<dbReference type="RefSeq" id="WP_022865466.1">
    <property type="nucleotide sequence ID" value="NZ_JAAXPF010000001.1"/>
</dbReference>
<reference evidence="2 5" key="2">
    <citation type="submission" date="2024-06" db="EMBL/GenBank/DDBJ databases">
        <title>Sequencing the genomes of 1000 actinobacteria strains.</title>
        <authorList>
            <person name="Klenk H.-P."/>
        </authorList>
    </citation>
    <scope>NUCLEOTIDE SEQUENCE [LARGE SCALE GENOMIC DNA]</scope>
    <source>
        <strain evidence="2 5">DSM 44265</strain>
    </source>
</reference>
<protein>
    <submittedName>
        <fullName evidence="2">DNA invertase Pin-like site-specific DNA recombinase</fullName>
    </submittedName>
    <submittedName>
        <fullName evidence="3">Hin recombinase</fullName>
    </submittedName>
</protein>
<organism evidence="3 4">
    <name type="scientific">Corynebacterium mucifaciens</name>
    <dbReference type="NCBI Taxonomy" id="57171"/>
    <lineage>
        <taxon>Bacteria</taxon>
        <taxon>Bacillati</taxon>
        <taxon>Actinomycetota</taxon>
        <taxon>Actinomycetes</taxon>
        <taxon>Mycobacteriales</taxon>
        <taxon>Corynebacteriaceae</taxon>
        <taxon>Corynebacterium</taxon>
    </lineage>
</organism>
<dbReference type="GO" id="GO:0000150">
    <property type="term" value="F:DNA strand exchange activity"/>
    <property type="evidence" value="ECO:0007669"/>
    <property type="project" value="InterPro"/>
</dbReference>
<gene>
    <name evidence="3" type="ORF">HF989_00910</name>
    <name evidence="2" type="ORF">JOF50_000183</name>
</gene>
<dbReference type="CDD" id="cd00569">
    <property type="entry name" value="HTH_Hin_like"/>
    <property type="match status" value="1"/>
</dbReference>
<reference evidence="3 4" key="1">
    <citation type="submission" date="2020-04" db="EMBL/GenBank/DDBJ databases">
        <title>MicrobeNet Type strains.</title>
        <authorList>
            <person name="Nicholson A.C."/>
        </authorList>
    </citation>
    <scope>NUCLEOTIDE SEQUENCE [LARGE SCALE GENOMIC DNA]</scope>
    <source>
        <strain evidence="3 4">ATCC 700355</strain>
    </source>
</reference>
<accession>A0A7X6LPH1</accession>
<dbReference type="InterPro" id="IPR006120">
    <property type="entry name" value="Resolvase_HTH_dom"/>
</dbReference>
<dbReference type="EMBL" id="JBEPNZ010000001">
    <property type="protein sequence ID" value="MET3943384.1"/>
    <property type="molecule type" value="Genomic_DNA"/>
</dbReference>
<evidence type="ECO:0000313" key="4">
    <source>
        <dbReference type="Proteomes" id="UP000554284"/>
    </source>
</evidence>
<dbReference type="GO" id="GO:0003677">
    <property type="term" value="F:DNA binding"/>
    <property type="evidence" value="ECO:0007669"/>
    <property type="project" value="InterPro"/>
</dbReference>
<dbReference type="SUPFAM" id="SSF46689">
    <property type="entry name" value="Homeodomain-like"/>
    <property type="match status" value="1"/>
</dbReference>
<dbReference type="EMBL" id="JAAXPF010000001">
    <property type="protein sequence ID" value="NKY67948.1"/>
    <property type="molecule type" value="Genomic_DNA"/>
</dbReference>
<dbReference type="Proteomes" id="UP000554284">
    <property type="component" value="Unassembled WGS sequence"/>
</dbReference>
<dbReference type="Proteomes" id="UP001549139">
    <property type="component" value="Unassembled WGS sequence"/>
</dbReference>
<keyword evidence="5" id="KW-1185">Reference proteome</keyword>
<evidence type="ECO:0000313" key="5">
    <source>
        <dbReference type="Proteomes" id="UP001549139"/>
    </source>
</evidence>
<evidence type="ECO:0000313" key="2">
    <source>
        <dbReference type="EMBL" id="MET3943384.1"/>
    </source>
</evidence>
<comment type="caution">
    <text evidence="3">The sequence shown here is derived from an EMBL/GenBank/DDBJ whole genome shotgun (WGS) entry which is preliminary data.</text>
</comment>
<proteinExistence type="predicted"/>
<evidence type="ECO:0000313" key="3">
    <source>
        <dbReference type="EMBL" id="NKY67948.1"/>
    </source>
</evidence>
<name>A0A7X6LPH1_9CORY</name>
<feature type="domain" description="Resolvase HTH" evidence="1">
    <location>
        <begin position="14"/>
        <end position="53"/>
    </location>
</feature>
<dbReference type="GeneID" id="78353517"/>
<sequence>MAHARAQGRVAGPKPKLDQEQAQIAKELIEGGKSVSAVARTFNVSRPTIYRALKRIEADA</sequence>
<dbReference type="Gene3D" id="1.10.10.60">
    <property type="entry name" value="Homeodomain-like"/>
    <property type="match status" value="1"/>
</dbReference>
<dbReference type="Pfam" id="PF02796">
    <property type="entry name" value="HTH_7"/>
    <property type="match status" value="1"/>
</dbReference>
<dbReference type="AlphaFoldDB" id="A0A7X6LPH1"/>
<dbReference type="InterPro" id="IPR009057">
    <property type="entry name" value="Homeodomain-like_sf"/>
</dbReference>
<evidence type="ECO:0000259" key="1">
    <source>
        <dbReference type="Pfam" id="PF02796"/>
    </source>
</evidence>